<feature type="region of interest" description="Disordered" evidence="1">
    <location>
        <begin position="1"/>
        <end position="77"/>
    </location>
</feature>
<feature type="compositionally biased region" description="Basic and acidic residues" evidence="1">
    <location>
        <begin position="53"/>
        <end position="75"/>
    </location>
</feature>
<evidence type="ECO:0000313" key="4">
    <source>
        <dbReference type="EMBL" id="TFD81597.1"/>
    </source>
</evidence>
<keyword evidence="5" id="KW-1185">Reference proteome</keyword>
<proteinExistence type="predicted"/>
<dbReference type="OrthoDB" id="117402at2"/>
<feature type="transmembrane region" description="Helical" evidence="2">
    <location>
        <begin position="81"/>
        <end position="103"/>
    </location>
</feature>
<dbReference type="AlphaFoldDB" id="A0A4R9BE07"/>
<dbReference type="CDD" id="cd02972">
    <property type="entry name" value="DsbA_family"/>
    <property type="match status" value="1"/>
</dbReference>
<dbReference type="Pfam" id="PF13462">
    <property type="entry name" value="Thioredoxin_4"/>
    <property type="match status" value="1"/>
</dbReference>
<sequence>MLGADQHPGSQPPHSRGVPRPEAHAVTLNRSISPDETVHSSMNSNAYGKPVPPKKDRREQARDSARLMREEQQKRDNRKRLFMRGGIGAGLLAVAAIVALVIVNSVGSAAAGPANMASDGILLTGDGSAIQATPTKALAADAKPIATDRTALTDTANIAVYVDYLCPFCGQFEATNGEQIASWVTAGNATLEFHPISILDSASAGSKYPTRAANAAACVANYQPDDFLAVNTALFASQPKENTTGLTDAELTSLVKSAGVTDKKVASCITDRTFASWLGAATKRALAGPLPDADIEKVSGTPTVLVNGVTYTGALDNPTTFSDFVAAQVAPAK</sequence>
<dbReference type="InterPro" id="IPR012336">
    <property type="entry name" value="Thioredoxin-like_fold"/>
</dbReference>
<reference evidence="4 5" key="1">
    <citation type="submission" date="2019-03" db="EMBL/GenBank/DDBJ databases">
        <title>Genomics of glacier-inhabiting Cryobacterium strains.</title>
        <authorList>
            <person name="Liu Q."/>
            <person name="Xin Y.-H."/>
        </authorList>
    </citation>
    <scope>NUCLEOTIDE SEQUENCE [LARGE SCALE GENOMIC DNA]</scope>
    <source>
        <strain evidence="4 5">Hh4</strain>
    </source>
</reference>
<evidence type="ECO:0000259" key="3">
    <source>
        <dbReference type="Pfam" id="PF13462"/>
    </source>
</evidence>
<gene>
    <name evidence="4" type="ORF">E3T48_03305</name>
</gene>
<evidence type="ECO:0000256" key="2">
    <source>
        <dbReference type="SAM" id="Phobius"/>
    </source>
</evidence>
<feature type="domain" description="Thioredoxin-like fold" evidence="3">
    <location>
        <begin position="157"/>
        <end position="316"/>
    </location>
</feature>
<feature type="compositionally biased region" description="Polar residues" evidence="1">
    <location>
        <begin position="28"/>
        <end position="46"/>
    </location>
</feature>
<dbReference type="InterPro" id="IPR036249">
    <property type="entry name" value="Thioredoxin-like_sf"/>
</dbReference>
<comment type="caution">
    <text evidence="4">The sequence shown here is derived from an EMBL/GenBank/DDBJ whole genome shotgun (WGS) entry which is preliminary data.</text>
</comment>
<dbReference type="SUPFAM" id="SSF52833">
    <property type="entry name" value="Thioredoxin-like"/>
    <property type="match status" value="1"/>
</dbReference>
<evidence type="ECO:0000256" key="1">
    <source>
        <dbReference type="SAM" id="MobiDB-lite"/>
    </source>
</evidence>
<accession>A0A4R9BE07</accession>
<dbReference type="Gene3D" id="3.40.30.10">
    <property type="entry name" value="Glutaredoxin"/>
    <property type="match status" value="1"/>
</dbReference>
<organism evidence="4 5">
    <name type="scientific">Cryobacterium fucosi</name>
    <dbReference type="NCBI Taxonomy" id="1259157"/>
    <lineage>
        <taxon>Bacteria</taxon>
        <taxon>Bacillati</taxon>
        <taxon>Actinomycetota</taxon>
        <taxon>Actinomycetes</taxon>
        <taxon>Micrococcales</taxon>
        <taxon>Microbacteriaceae</taxon>
        <taxon>Cryobacterium</taxon>
    </lineage>
</organism>
<keyword evidence="2" id="KW-0812">Transmembrane</keyword>
<name>A0A4R9BE07_9MICO</name>
<keyword evidence="2" id="KW-1133">Transmembrane helix</keyword>
<evidence type="ECO:0000313" key="5">
    <source>
        <dbReference type="Proteomes" id="UP000298313"/>
    </source>
</evidence>
<keyword evidence="2" id="KW-0472">Membrane</keyword>
<protein>
    <recommendedName>
        <fullName evidence="3">Thioredoxin-like fold domain-containing protein</fullName>
    </recommendedName>
</protein>
<dbReference type="Proteomes" id="UP000298313">
    <property type="component" value="Unassembled WGS sequence"/>
</dbReference>
<dbReference type="EMBL" id="SOHH01000032">
    <property type="protein sequence ID" value="TFD81597.1"/>
    <property type="molecule type" value="Genomic_DNA"/>
</dbReference>